<dbReference type="AlphaFoldDB" id="A0A9D1PVP9"/>
<organism evidence="1 2">
    <name type="scientific">Candidatus Ornithospirochaeta avicola</name>
    <dbReference type="NCBI Taxonomy" id="2840896"/>
    <lineage>
        <taxon>Bacteria</taxon>
        <taxon>Pseudomonadati</taxon>
        <taxon>Spirochaetota</taxon>
        <taxon>Spirochaetia</taxon>
        <taxon>Spirochaetales</taxon>
        <taxon>Spirochaetaceae</taxon>
        <taxon>Spirochaetaceae incertae sedis</taxon>
        <taxon>Candidatus Ornithospirochaeta</taxon>
    </lineage>
</organism>
<reference evidence="1" key="2">
    <citation type="submission" date="2021-04" db="EMBL/GenBank/DDBJ databases">
        <authorList>
            <person name="Gilroy R."/>
        </authorList>
    </citation>
    <scope>NUCLEOTIDE SEQUENCE</scope>
    <source>
        <strain evidence="1">Gambia11-129</strain>
    </source>
</reference>
<protein>
    <submittedName>
        <fullName evidence="1">Uncharacterized protein</fullName>
    </submittedName>
</protein>
<dbReference type="Proteomes" id="UP000823936">
    <property type="component" value="Unassembled WGS sequence"/>
</dbReference>
<name>A0A9D1PVP9_9SPIO</name>
<gene>
    <name evidence="1" type="ORF">IAB12_06760</name>
</gene>
<evidence type="ECO:0000313" key="2">
    <source>
        <dbReference type="Proteomes" id="UP000823936"/>
    </source>
</evidence>
<proteinExistence type="predicted"/>
<sequence length="175" mass="20738">MNILEKIYEENLKICSLANSSIKEDIRIQKDNIALKIVALLPFIACCDNPTANSLLNINTFFFVSDSKLKHYFFHNVSNNRNLFSRLSAFFSFWGGNKKTIQQGMLLLSLIMIQDYYYDKQIDIATKKYNPFNTKCWNFHKIKKYILSNIVETSIVFKYFNLQEVLAQKYWWKEI</sequence>
<dbReference type="EMBL" id="DXHU01000023">
    <property type="protein sequence ID" value="HIV99457.1"/>
    <property type="molecule type" value="Genomic_DNA"/>
</dbReference>
<accession>A0A9D1PVP9</accession>
<comment type="caution">
    <text evidence="1">The sequence shown here is derived from an EMBL/GenBank/DDBJ whole genome shotgun (WGS) entry which is preliminary data.</text>
</comment>
<reference evidence="1" key="1">
    <citation type="journal article" date="2021" name="PeerJ">
        <title>Extensive microbial diversity within the chicken gut microbiome revealed by metagenomics and culture.</title>
        <authorList>
            <person name="Gilroy R."/>
            <person name="Ravi A."/>
            <person name="Getino M."/>
            <person name="Pursley I."/>
            <person name="Horton D.L."/>
            <person name="Alikhan N.F."/>
            <person name="Baker D."/>
            <person name="Gharbi K."/>
            <person name="Hall N."/>
            <person name="Watson M."/>
            <person name="Adriaenssens E.M."/>
            <person name="Foster-Nyarko E."/>
            <person name="Jarju S."/>
            <person name="Secka A."/>
            <person name="Antonio M."/>
            <person name="Oren A."/>
            <person name="Chaudhuri R.R."/>
            <person name="La Ragione R."/>
            <person name="Hildebrand F."/>
            <person name="Pallen M.J."/>
        </authorList>
    </citation>
    <scope>NUCLEOTIDE SEQUENCE</scope>
    <source>
        <strain evidence="1">Gambia11-129</strain>
    </source>
</reference>
<evidence type="ECO:0000313" key="1">
    <source>
        <dbReference type="EMBL" id="HIV99457.1"/>
    </source>
</evidence>